<dbReference type="InterPro" id="IPR027417">
    <property type="entry name" value="P-loop_NTPase"/>
</dbReference>
<dbReference type="InterPro" id="IPR011646">
    <property type="entry name" value="KAP_P-loop"/>
</dbReference>
<evidence type="ECO:0000313" key="3">
    <source>
        <dbReference type="Proteomes" id="UP000233256"/>
    </source>
</evidence>
<proteinExistence type="predicted"/>
<name>A0A2N1PJN5_9BACT</name>
<organism evidence="2 3">
    <name type="scientific">Candidatus Wallbacteria bacterium HGW-Wallbacteria-1</name>
    <dbReference type="NCBI Taxonomy" id="2013854"/>
    <lineage>
        <taxon>Bacteria</taxon>
        <taxon>Candidatus Walliibacteriota</taxon>
    </lineage>
</organism>
<dbReference type="SUPFAM" id="SSF52540">
    <property type="entry name" value="P-loop containing nucleoside triphosphate hydrolases"/>
    <property type="match status" value="1"/>
</dbReference>
<gene>
    <name evidence="2" type="ORF">CVV64_18255</name>
</gene>
<dbReference type="Gene3D" id="3.40.50.300">
    <property type="entry name" value="P-loop containing nucleotide triphosphate hydrolases"/>
    <property type="match status" value="1"/>
</dbReference>
<protein>
    <recommendedName>
        <fullName evidence="1">KAP NTPase domain-containing protein</fullName>
    </recommendedName>
</protein>
<dbReference type="AlphaFoldDB" id="A0A2N1PJN5"/>
<reference evidence="2 3" key="1">
    <citation type="journal article" date="2017" name="ISME J.">
        <title>Potential for microbial H2 and metal transformations associated with novel bacteria and archaea in deep terrestrial subsurface sediments.</title>
        <authorList>
            <person name="Hernsdorf A.W."/>
            <person name="Amano Y."/>
            <person name="Miyakawa K."/>
            <person name="Ise K."/>
            <person name="Suzuki Y."/>
            <person name="Anantharaman K."/>
            <person name="Probst A."/>
            <person name="Burstein D."/>
            <person name="Thomas B.C."/>
            <person name="Banfield J.F."/>
        </authorList>
    </citation>
    <scope>NUCLEOTIDE SEQUENCE [LARGE SCALE GENOMIC DNA]</scope>
    <source>
        <strain evidence="2">HGW-Wallbacteria-1</strain>
    </source>
</reference>
<feature type="domain" description="KAP NTPase" evidence="1">
    <location>
        <begin position="25"/>
        <end position="324"/>
    </location>
</feature>
<dbReference type="EMBL" id="PGXC01000042">
    <property type="protein sequence ID" value="PKK88545.1"/>
    <property type="molecule type" value="Genomic_DNA"/>
</dbReference>
<evidence type="ECO:0000313" key="2">
    <source>
        <dbReference type="EMBL" id="PKK88545.1"/>
    </source>
</evidence>
<sequence>MLLHKKVIEIDSNDIFSGFFPEREPQVKGLTRLLSADTEPTTICINSAWGNGKTTFLRILNAHLESEGYPTIFLNVWELDYSIDSMSALIGEVCKSIDSSWAEDSTTLSKIKETIKKSAKPFIKNSISTVLKIATYGALDLDKVSEQEIGKALDGIVKDHIDSYEENKKSMDSLKNALQEFADLNYSKTNKPLIFIIDELDRCKPHFSIEFLERVKHLFSLDKIKFVIATDKEQLCHSINSVYGLNFDASGYLKRFFDFEFFLSLPQNCEYFKELISKYKIISVLNKLHKTNNEVSFIISVFTFLVHTYCLTLREQEQCISALNVALKSFDHFFDLDICYMSLLIVIKIKKHELYEKYVKESVSSLEIVNDLAGKVTIANENREIMLFISLKAFQSDNDDISSQSFWSFLNSANYSTSILLNEKEAQDYVNRHTQSRSTNRKMDYIKQVEFLKNFQF</sequence>
<comment type="caution">
    <text evidence="2">The sequence shown here is derived from an EMBL/GenBank/DDBJ whole genome shotgun (WGS) entry which is preliminary data.</text>
</comment>
<dbReference type="Proteomes" id="UP000233256">
    <property type="component" value="Unassembled WGS sequence"/>
</dbReference>
<accession>A0A2N1PJN5</accession>
<evidence type="ECO:0000259" key="1">
    <source>
        <dbReference type="Pfam" id="PF07693"/>
    </source>
</evidence>
<dbReference type="Pfam" id="PF07693">
    <property type="entry name" value="KAP_NTPase"/>
    <property type="match status" value="1"/>
</dbReference>